<protein>
    <submittedName>
        <fullName evidence="1">Uncharacterized protein</fullName>
    </submittedName>
</protein>
<name>A0A369Q954_9SPHN</name>
<organism evidence="1 2">
    <name type="scientific">Alteripontixanthobacter maritimus</name>
    <dbReference type="NCBI Taxonomy" id="2161824"/>
    <lineage>
        <taxon>Bacteria</taxon>
        <taxon>Pseudomonadati</taxon>
        <taxon>Pseudomonadota</taxon>
        <taxon>Alphaproteobacteria</taxon>
        <taxon>Sphingomonadales</taxon>
        <taxon>Erythrobacteraceae</taxon>
        <taxon>Alteripontixanthobacter</taxon>
    </lineage>
</organism>
<evidence type="ECO:0000313" key="2">
    <source>
        <dbReference type="Proteomes" id="UP000253727"/>
    </source>
</evidence>
<reference evidence="1 2" key="1">
    <citation type="submission" date="2018-04" db="EMBL/GenBank/DDBJ databases">
        <title>Altererythrobacter sp. HME9302 genome sequencing and assembly.</title>
        <authorList>
            <person name="Kang H."/>
            <person name="Kim H."/>
            <person name="Joh K."/>
        </authorList>
    </citation>
    <scope>NUCLEOTIDE SEQUENCE [LARGE SCALE GENOMIC DNA]</scope>
    <source>
        <strain evidence="1 2">HME9302</strain>
    </source>
</reference>
<accession>A0A369Q954</accession>
<dbReference type="RefSeq" id="WP_181815689.1">
    <property type="nucleotide sequence ID" value="NZ_QBKA01000002.1"/>
</dbReference>
<sequence length="46" mass="5197">MTVKMKNKRFPHGEANVKLREVSTWEAAGWVAVPDTKPSKKKGDDK</sequence>
<comment type="caution">
    <text evidence="1">The sequence shown here is derived from an EMBL/GenBank/DDBJ whole genome shotgun (WGS) entry which is preliminary data.</text>
</comment>
<keyword evidence="2" id="KW-1185">Reference proteome</keyword>
<dbReference type="EMBL" id="QBKA01000002">
    <property type="protein sequence ID" value="RDC59787.1"/>
    <property type="molecule type" value="Genomic_DNA"/>
</dbReference>
<proteinExistence type="predicted"/>
<dbReference type="AlphaFoldDB" id="A0A369Q954"/>
<dbReference type="Proteomes" id="UP000253727">
    <property type="component" value="Unassembled WGS sequence"/>
</dbReference>
<gene>
    <name evidence="1" type="ORF">HME9302_00982</name>
</gene>
<evidence type="ECO:0000313" key="1">
    <source>
        <dbReference type="EMBL" id="RDC59787.1"/>
    </source>
</evidence>